<sequence>MPIPLPNVRSEILTKVIEFCEYHRPDRQPLMKPKPPPAPDQTTTAKWLDQNTAPNVCATAVKLLGPLATVPVNYGTLACVPCALTDALGVPQDTPGGSGSGAGAGLLSVPGGSRNSVSLGPEDSASQIGQTQPTAEASGSGSGNRQGDIVKVNDEVVERSRTDSLAPEMSTSVVLGPEDSASRVRVGDASGSGNQDHVGVMEVDVEKNMGKDQGDASLAVEGGHVDLDVDMNKDKKTGSLSGGAGSGEGAGDGVTEENPSETVFQTSLEAQGSLKGDSDGMKADTNKGPEKEAVRENNGGKADIDANMEPRPAGSTSTETIDDAPAGAQAAGKPEPAQPDQGEEKVEMVRMNEAEEALADKEWDKNFIDVGQDMLFSLILTANFLYIPALLELGLSTVGAAIKGKPPGEVRQMYGMPDE</sequence>
<organism evidence="5 6">
    <name type="scientific">Filobasidium floriforme</name>
    <dbReference type="NCBI Taxonomy" id="5210"/>
    <lineage>
        <taxon>Eukaryota</taxon>
        <taxon>Fungi</taxon>
        <taxon>Dikarya</taxon>
        <taxon>Basidiomycota</taxon>
        <taxon>Agaricomycotina</taxon>
        <taxon>Tremellomycetes</taxon>
        <taxon>Filobasidiales</taxon>
        <taxon>Filobasidiaceae</taxon>
        <taxon>Filobasidium</taxon>
    </lineage>
</organism>
<reference evidence="5" key="1">
    <citation type="submission" date="2020-04" db="EMBL/GenBank/DDBJ databases">
        <title>Analysis of mating type loci in Filobasidium floriforme.</title>
        <authorList>
            <person name="Nowrousian M."/>
        </authorList>
    </citation>
    <scope>NUCLEOTIDE SEQUENCE</scope>
    <source>
        <strain evidence="5">CBS 6242</strain>
    </source>
</reference>
<dbReference type="SUPFAM" id="SSF81382">
    <property type="entry name" value="Skp1 dimerisation domain-like"/>
    <property type="match status" value="1"/>
</dbReference>
<dbReference type="AlphaFoldDB" id="A0A8K0JP44"/>
<dbReference type="InterPro" id="IPR016897">
    <property type="entry name" value="SKP1"/>
</dbReference>
<feature type="compositionally biased region" description="Polar residues" evidence="3">
    <location>
        <begin position="260"/>
        <end position="270"/>
    </location>
</feature>
<dbReference type="Proteomes" id="UP000812966">
    <property type="component" value="Unassembled WGS sequence"/>
</dbReference>
<keyword evidence="6" id="KW-1185">Reference proteome</keyword>
<name>A0A8K0JP44_9TREE</name>
<dbReference type="SMART" id="SM00512">
    <property type="entry name" value="Skp1"/>
    <property type="match status" value="1"/>
</dbReference>
<protein>
    <recommendedName>
        <fullName evidence="4">SKP1 component POZ domain-containing protein</fullName>
    </recommendedName>
</protein>
<evidence type="ECO:0000256" key="2">
    <source>
        <dbReference type="ARBA" id="ARBA00022786"/>
    </source>
</evidence>
<dbReference type="PANTHER" id="PTHR11165">
    <property type="entry name" value="SKP1"/>
    <property type="match status" value="1"/>
</dbReference>
<dbReference type="InterPro" id="IPR001232">
    <property type="entry name" value="SKP1-like"/>
</dbReference>
<feature type="compositionally biased region" description="Gly residues" evidence="3">
    <location>
        <begin position="240"/>
        <end position="252"/>
    </location>
</feature>
<dbReference type="InterPro" id="IPR011333">
    <property type="entry name" value="SKP1/BTB/POZ_sf"/>
</dbReference>
<keyword evidence="2" id="KW-0833">Ubl conjugation pathway</keyword>
<comment type="similarity">
    <text evidence="1">Belongs to the SKP1 family.</text>
</comment>
<feature type="region of interest" description="Disordered" evidence="3">
    <location>
        <begin position="229"/>
        <end position="342"/>
    </location>
</feature>
<evidence type="ECO:0000256" key="3">
    <source>
        <dbReference type="SAM" id="MobiDB-lite"/>
    </source>
</evidence>
<proteinExistence type="inferred from homology"/>
<accession>A0A8K0JP44</accession>
<evidence type="ECO:0000256" key="1">
    <source>
        <dbReference type="ARBA" id="ARBA00009993"/>
    </source>
</evidence>
<comment type="caution">
    <text evidence="5">The sequence shown here is derived from an EMBL/GenBank/DDBJ whole genome shotgun (WGS) entry which is preliminary data.</text>
</comment>
<evidence type="ECO:0000313" key="6">
    <source>
        <dbReference type="Proteomes" id="UP000812966"/>
    </source>
</evidence>
<feature type="domain" description="SKP1 component POZ" evidence="4">
    <location>
        <begin position="2"/>
        <end position="24"/>
    </location>
</feature>
<dbReference type="GO" id="GO:0006511">
    <property type="term" value="P:ubiquitin-dependent protein catabolic process"/>
    <property type="evidence" value="ECO:0007669"/>
    <property type="project" value="InterPro"/>
</dbReference>
<feature type="compositionally biased region" description="Basic and acidic residues" evidence="3">
    <location>
        <begin position="276"/>
        <end position="295"/>
    </location>
</feature>
<evidence type="ECO:0000259" key="4">
    <source>
        <dbReference type="Pfam" id="PF03931"/>
    </source>
</evidence>
<dbReference type="SUPFAM" id="SSF54695">
    <property type="entry name" value="POZ domain"/>
    <property type="match status" value="1"/>
</dbReference>
<dbReference type="InterPro" id="IPR016073">
    <property type="entry name" value="Skp1_comp_POZ"/>
</dbReference>
<feature type="compositionally biased region" description="Polar residues" evidence="3">
    <location>
        <begin position="114"/>
        <end position="145"/>
    </location>
</feature>
<dbReference type="Gene3D" id="3.30.710.10">
    <property type="entry name" value="Potassium Channel Kv1.1, Chain A"/>
    <property type="match status" value="2"/>
</dbReference>
<dbReference type="EMBL" id="JABELV010000036">
    <property type="protein sequence ID" value="KAG7562242.1"/>
    <property type="molecule type" value="Genomic_DNA"/>
</dbReference>
<dbReference type="InterPro" id="IPR036296">
    <property type="entry name" value="SKP1-like_dim_sf"/>
</dbReference>
<feature type="region of interest" description="Disordered" evidence="3">
    <location>
        <begin position="95"/>
        <end position="150"/>
    </location>
</feature>
<dbReference type="Pfam" id="PF03931">
    <property type="entry name" value="Skp1_POZ"/>
    <property type="match status" value="1"/>
</dbReference>
<evidence type="ECO:0000313" key="5">
    <source>
        <dbReference type="EMBL" id="KAG7562242.1"/>
    </source>
</evidence>
<gene>
    <name evidence="5" type="ORF">FFLO_02328</name>
</gene>